<proteinExistence type="predicted"/>
<keyword evidence="2" id="KW-0663">Pyridoxal phosphate</keyword>
<dbReference type="PANTHER" id="PTHR43713">
    <property type="entry name" value="GLUTAMATE-1-SEMIALDEHYDE 2,1-AMINOMUTASE"/>
    <property type="match status" value="1"/>
</dbReference>
<feature type="non-terminal residue" evidence="3">
    <location>
        <position position="184"/>
    </location>
</feature>
<dbReference type="InterPro" id="IPR049704">
    <property type="entry name" value="Aminotrans_3_PPA_site"/>
</dbReference>
<dbReference type="InterPro" id="IPR015424">
    <property type="entry name" value="PyrdxlP-dep_Trfase"/>
</dbReference>
<dbReference type="Pfam" id="PF00202">
    <property type="entry name" value="Aminotran_3"/>
    <property type="match status" value="1"/>
</dbReference>
<gene>
    <name evidence="3" type="ORF">S06H3_26639</name>
</gene>
<reference evidence="3" key="1">
    <citation type="journal article" date="2014" name="Front. Microbiol.">
        <title>High frequency of phylogenetically diverse reductive dehalogenase-homologous genes in deep subseafloor sedimentary metagenomes.</title>
        <authorList>
            <person name="Kawai M."/>
            <person name="Futagami T."/>
            <person name="Toyoda A."/>
            <person name="Takaki Y."/>
            <person name="Nishi S."/>
            <person name="Hori S."/>
            <person name="Arai W."/>
            <person name="Tsubouchi T."/>
            <person name="Morono Y."/>
            <person name="Uchiyama I."/>
            <person name="Ito T."/>
            <person name="Fujiyama A."/>
            <person name="Inagaki F."/>
            <person name="Takami H."/>
        </authorList>
    </citation>
    <scope>NUCLEOTIDE SEQUENCE</scope>
    <source>
        <strain evidence="3">Expedition CK06-06</strain>
    </source>
</reference>
<dbReference type="GO" id="GO:0030170">
    <property type="term" value="F:pyridoxal phosphate binding"/>
    <property type="evidence" value="ECO:0007669"/>
    <property type="project" value="InterPro"/>
</dbReference>
<dbReference type="Gene3D" id="3.40.640.10">
    <property type="entry name" value="Type I PLP-dependent aspartate aminotransferase-like (Major domain)"/>
    <property type="match status" value="1"/>
</dbReference>
<dbReference type="EMBL" id="BARV01015414">
    <property type="protein sequence ID" value="GAI30405.1"/>
    <property type="molecule type" value="Genomic_DNA"/>
</dbReference>
<comment type="cofactor">
    <cofactor evidence="1">
        <name>pyridoxal 5'-phosphate</name>
        <dbReference type="ChEBI" id="CHEBI:597326"/>
    </cofactor>
</comment>
<dbReference type="Gene3D" id="3.90.1150.10">
    <property type="entry name" value="Aspartate Aminotransferase, domain 1"/>
    <property type="match status" value="1"/>
</dbReference>
<evidence type="ECO:0000313" key="3">
    <source>
        <dbReference type="EMBL" id="GAI30405.1"/>
    </source>
</evidence>
<evidence type="ECO:0000256" key="1">
    <source>
        <dbReference type="ARBA" id="ARBA00001933"/>
    </source>
</evidence>
<dbReference type="PANTHER" id="PTHR43713:SF3">
    <property type="entry name" value="GLUTAMATE-1-SEMIALDEHYDE 2,1-AMINOMUTASE 1, CHLOROPLASTIC-RELATED"/>
    <property type="match status" value="1"/>
</dbReference>
<dbReference type="GO" id="GO:0008483">
    <property type="term" value="F:transaminase activity"/>
    <property type="evidence" value="ECO:0007669"/>
    <property type="project" value="InterPro"/>
</dbReference>
<evidence type="ECO:0000256" key="2">
    <source>
        <dbReference type="ARBA" id="ARBA00022898"/>
    </source>
</evidence>
<comment type="caution">
    <text evidence="3">The sequence shown here is derived from an EMBL/GenBank/DDBJ whole genome shotgun (WGS) entry which is preliminary data.</text>
</comment>
<dbReference type="SUPFAM" id="SSF53383">
    <property type="entry name" value="PLP-dependent transferases"/>
    <property type="match status" value="1"/>
</dbReference>
<name>X1NUE7_9ZZZZ</name>
<dbReference type="AlphaFoldDB" id="X1NUE7"/>
<dbReference type="InterPro" id="IPR015421">
    <property type="entry name" value="PyrdxlP-dep_Trfase_major"/>
</dbReference>
<dbReference type="PROSITE" id="PS00600">
    <property type="entry name" value="AA_TRANSFER_CLASS_3"/>
    <property type="match status" value="1"/>
</dbReference>
<organism evidence="3">
    <name type="scientific">marine sediment metagenome</name>
    <dbReference type="NCBI Taxonomy" id="412755"/>
    <lineage>
        <taxon>unclassified sequences</taxon>
        <taxon>metagenomes</taxon>
        <taxon>ecological metagenomes</taxon>
    </lineage>
</organism>
<protein>
    <recommendedName>
        <fullName evidence="4">Glutamate-1-semialdehyde 2,1-aminomutase</fullName>
    </recommendedName>
</protein>
<dbReference type="InterPro" id="IPR005814">
    <property type="entry name" value="Aminotrans_3"/>
</dbReference>
<sequence length="184" mass="19900">MTNEFRALLIFDEVITGFRVAYGGAQALYGITPDLTCLGKIIGGGLPVGAYGGRREIMEMMAPVGPVYQAGTLSGNPLAMTAGIETLKVLSQPGVYHRLEEQASKLGKGIANSAQKANMSLHINRVASLLTVFFTDNEVTDYESASKANTKLFAAFFQNMLKEGIYWPPSQFEAAFVSLAHRDE</sequence>
<accession>X1NUE7</accession>
<evidence type="ECO:0008006" key="4">
    <source>
        <dbReference type="Google" id="ProtNLM"/>
    </source>
</evidence>
<dbReference type="InterPro" id="IPR015422">
    <property type="entry name" value="PyrdxlP-dep_Trfase_small"/>
</dbReference>